<dbReference type="Gene3D" id="3.40.1110.10">
    <property type="entry name" value="Calcium-transporting ATPase, cytoplasmic domain N"/>
    <property type="match status" value="1"/>
</dbReference>
<dbReference type="SFLD" id="SFLDS00003">
    <property type="entry name" value="Haloacid_Dehalogenase"/>
    <property type="match status" value="1"/>
</dbReference>
<dbReference type="SUPFAM" id="SSF55008">
    <property type="entry name" value="HMA, heavy metal-associated domain"/>
    <property type="match status" value="1"/>
</dbReference>
<dbReference type="PRINTS" id="PR00119">
    <property type="entry name" value="CATATPASE"/>
</dbReference>
<keyword evidence="3 10" id="KW-0812">Transmembrane</keyword>
<dbReference type="InterPro" id="IPR036163">
    <property type="entry name" value="HMA_dom_sf"/>
</dbReference>
<dbReference type="InterPro" id="IPR006121">
    <property type="entry name" value="HMA_dom"/>
</dbReference>
<evidence type="ECO:0000256" key="9">
    <source>
        <dbReference type="ARBA" id="ARBA00023136"/>
    </source>
</evidence>
<evidence type="ECO:0000313" key="14">
    <source>
        <dbReference type="Proteomes" id="UP001491310"/>
    </source>
</evidence>
<dbReference type="Gene3D" id="2.70.150.10">
    <property type="entry name" value="Calcium-transporting ATPase, cytoplasmic transduction domain A"/>
    <property type="match status" value="1"/>
</dbReference>
<dbReference type="InterPro" id="IPR036412">
    <property type="entry name" value="HAD-like_sf"/>
</dbReference>
<dbReference type="SUPFAM" id="SSF81660">
    <property type="entry name" value="Metal cation-transporting ATPase, ATP-binding domain N"/>
    <property type="match status" value="1"/>
</dbReference>
<feature type="transmembrane region" description="Helical" evidence="10">
    <location>
        <begin position="250"/>
        <end position="269"/>
    </location>
</feature>
<dbReference type="InterPro" id="IPR023299">
    <property type="entry name" value="ATPase_P-typ_cyto_dom_N"/>
</dbReference>
<keyword evidence="6 10" id="KW-0067">ATP-binding</keyword>
<dbReference type="SFLD" id="SFLDG00002">
    <property type="entry name" value="C1.7:_P-type_atpase_like"/>
    <property type="match status" value="1"/>
</dbReference>
<proteinExistence type="inferred from homology"/>
<feature type="compositionally biased region" description="Low complexity" evidence="11">
    <location>
        <begin position="660"/>
        <end position="671"/>
    </location>
</feature>
<dbReference type="Pfam" id="PF00403">
    <property type="entry name" value="HMA"/>
    <property type="match status" value="1"/>
</dbReference>
<comment type="caution">
    <text evidence="13">The sequence shown here is derived from an EMBL/GenBank/DDBJ whole genome shotgun (WGS) entry which is preliminary data.</text>
</comment>
<feature type="region of interest" description="Disordered" evidence="11">
    <location>
        <begin position="900"/>
        <end position="920"/>
    </location>
</feature>
<name>A0ABR2YQQ5_9CHLO</name>
<accession>A0ABR2YQQ5</accession>
<dbReference type="NCBIfam" id="TIGR01525">
    <property type="entry name" value="ATPase-IB_hvy"/>
    <property type="match status" value="1"/>
</dbReference>
<keyword evidence="14" id="KW-1185">Reference proteome</keyword>
<evidence type="ECO:0000256" key="11">
    <source>
        <dbReference type="SAM" id="MobiDB-lite"/>
    </source>
</evidence>
<feature type="transmembrane region" description="Helical" evidence="10">
    <location>
        <begin position="832"/>
        <end position="850"/>
    </location>
</feature>
<dbReference type="InterPro" id="IPR027256">
    <property type="entry name" value="P-typ_ATPase_IB"/>
</dbReference>
<dbReference type="Gene3D" id="3.30.70.100">
    <property type="match status" value="1"/>
</dbReference>
<keyword evidence="8 10" id="KW-1133">Transmembrane helix</keyword>
<keyword evidence="5 10" id="KW-0547">Nucleotide-binding</keyword>
<dbReference type="PROSITE" id="PS01047">
    <property type="entry name" value="HMA_1"/>
    <property type="match status" value="1"/>
</dbReference>
<dbReference type="CDD" id="cd00371">
    <property type="entry name" value="HMA"/>
    <property type="match status" value="1"/>
</dbReference>
<keyword evidence="4 10" id="KW-0479">Metal-binding</keyword>
<dbReference type="InterPro" id="IPR023214">
    <property type="entry name" value="HAD_sf"/>
</dbReference>
<feature type="region of interest" description="Disordered" evidence="11">
    <location>
        <begin position="644"/>
        <end position="678"/>
    </location>
</feature>
<dbReference type="SUPFAM" id="SSF56784">
    <property type="entry name" value="HAD-like"/>
    <property type="match status" value="1"/>
</dbReference>
<organism evidence="13 14">
    <name type="scientific">Coccomyxa subellipsoidea</name>
    <dbReference type="NCBI Taxonomy" id="248742"/>
    <lineage>
        <taxon>Eukaryota</taxon>
        <taxon>Viridiplantae</taxon>
        <taxon>Chlorophyta</taxon>
        <taxon>core chlorophytes</taxon>
        <taxon>Trebouxiophyceae</taxon>
        <taxon>Trebouxiophyceae incertae sedis</taxon>
        <taxon>Coccomyxaceae</taxon>
        <taxon>Coccomyxa</taxon>
    </lineage>
</organism>
<evidence type="ECO:0000256" key="6">
    <source>
        <dbReference type="ARBA" id="ARBA00022840"/>
    </source>
</evidence>
<evidence type="ECO:0000256" key="5">
    <source>
        <dbReference type="ARBA" id="ARBA00022741"/>
    </source>
</evidence>
<dbReference type="SUPFAM" id="SSF81653">
    <property type="entry name" value="Calcium ATPase, transduction domain A"/>
    <property type="match status" value="1"/>
</dbReference>
<evidence type="ECO:0000313" key="13">
    <source>
        <dbReference type="EMBL" id="KAK9908940.1"/>
    </source>
</evidence>
<dbReference type="InterPro" id="IPR017969">
    <property type="entry name" value="Heavy-metal-associated_CS"/>
</dbReference>
<sequence>MELLANRCKSIAAWEESLQRQTWGSNLGGPAMSSAQQFWGPPHRHRPHGSTRCGRRYAATSQLAAVRPAEPTDGQGETETVLLDVSNMKCGGCSASVKRILLSKPGIEQAAVNLLTESAVVKLRPGESSASEAADLLTSKGFPAKVRALEEGMQDSAEASEQRKREELQRSLWDLGLSWGLVLVCCTHHLGHWLHGLGWHGLAHGPLLNALANPNISLALGSVALLGPGRPLIHDGLLSLARGNPNMNSLIGLGALTSFAAGVAAPLVPGMAFDASFLEEPVMLLAFVLLGRTLEARARLKASADLRSLAKLIPADTRLVIDAGTAPGAAAARAAEGKGDEALVVVSVPTAIVRAGDVLRVLPGERVPVDGEILEGRCSVDESMLTGEAALVAKAQGSLVTAGTVVFEAPITVRASSTGAGSTLAGIGRLVVAAQAREAPMQRLADTIAGRFCFSVMAVSAATFAFWSTLGASLFPSALDSVSAAAGGGALLLGTKLAIDVLVVACPCALGLATPTAVLVASSMGAKRGLLLRGGDVLERIAKVDTVVFDKTGTLTEGRLRLEATAPADGVSKSELLRWAAAAESSARHPLAAAVLAAADTAGVEVPGSRDASTEPGSGVRATVDGSRVFVGHREWVEQQLQEVSGSSHMNDHSNDRSSSHMSASTSAAASRGRDEAEQGMSMVHVGVEGRGLVGSLAFRDTLRPDAREVVQRLKQLSIRVALLSGDNAAAVMAAAQQAGIQEDSAWSGMRPEQKAAVIEQLRAGGAVVAMVGDGVNDAPALAAADVGLAMSGGMDAAGEAASVVLLGDRMGQVVEAIVLGRATLGKIRQNLAWALVYNIIGIPLAAGALLPSMGIALNASAAGGMMAFSSLAVVSNSLLLRTHPLGVAAGVLSGAERKESQARCTSSRQDFGSEGAAAQ</sequence>
<dbReference type="InterPro" id="IPR059000">
    <property type="entry name" value="ATPase_P-type_domA"/>
</dbReference>
<evidence type="ECO:0000256" key="1">
    <source>
        <dbReference type="ARBA" id="ARBA00004141"/>
    </source>
</evidence>
<evidence type="ECO:0000259" key="12">
    <source>
        <dbReference type="PROSITE" id="PS50846"/>
    </source>
</evidence>
<feature type="domain" description="HMA" evidence="12">
    <location>
        <begin position="79"/>
        <end position="145"/>
    </location>
</feature>
<evidence type="ECO:0000256" key="2">
    <source>
        <dbReference type="ARBA" id="ARBA00006024"/>
    </source>
</evidence>
<comment type="similarity">
    <text evidence="2 10">Belongs to the cation transport ATPase (P-type) (TC 3.A.3) family. Type IB subfamily.</text>
</comment>
<dbReference type="InterPro" id="IPR044492">
    <property type="entry name" value="P_typ_ATPase_HD_dom"/>
</dbReference>
<dbReference type="InterPro" id="IPR008250">
    <property type="entry name" value="ATPase_P-typ_transduc_dom_A_sf"/>
</dbReference>
<dbReference type="Pfam" id="PF00122">
    <property type="entry name" value="E1-E2_ATPase"/>
    <property type="match status" value="1"/>
</dbReference>
<evidence type="ECO:0000256" key="7">
    <source>
        <dbReference type="ARBA" id="ARBA00022967"/>
    </source>
</evidence>
<dbReference type="SUPFAM" id="SSF81665">
    <property type="entry name" value="Calcium ATPase, transmembrane domain M"/>
    <property type="match status" value="1"/>
</dbReference>
<evidence type="ECO:0000256" key="4">
    <source>
        <dbReference type="ARBA" id="ARBA00022723"/>
    </source>
</evidence>
<comment type="subcellular location">
    <subcellularLocation>
        <location evidence="1">Membrane</location>
        <topology evidence="1">Multi-pass membrane protein</topology>
    </subcellularLocation>
</comment>
<gene>
    <name evidence="13" type="ORF">WJX75_005004</name>
</gene>
<feature type="compositionally biased region" description="Basic and acidic residues" evidence="11">
    <location>
        <begin position="650"/>
        <end position="659"/>
    </location>
</feature>
<evidence type="ECO:0000256" key="8">
    <source>
        <dbReference type="ARBA" id="ARBA00022989"/>
    </source>
</evidence>
<feature type="transmembrane region" description="Helical" evidence="10">
    <location>
        <begin position="501"/>
        <end position="521"/>
    </location>
</feature>
<evidence type="ECO:0000256" key="10">
    <source>
        <dbReference type="RuleBase" id="RU362081"/>
    </source>
</evidence>
<dbReference type="PROSITE" id="PS50846">
    <property type="entry name" value="HMA_2"/>
    <property type="match status" value="1"/>
</dbReference>
<feature type="transmembrane region" description="Helical" evidence="10">
    <location>
        <begin position="856"/>
        <end position="875"/>
    </location>
</feature>
<protein>
    <recommendedName>
        <fullName evidence="12">HMA domain-containing protein</fullName>
    </recommendedName>
</protein>
<dbReference type="NCBIfam" id="TIGR01494">
    <property type="entry name" value="ATPase_P-type"/>
    <property type="match status" value="2"/>
</dbReference>
<dbReference type="EMBL" id="JALJOT010000007">
    <property type="protein sequence ID" value="KAK9908940.1"/>
    <property type="molecule type" value="Genomic_DNA"/>
</dbReference>
<feature type="transmembrane region" description="Helical" evidence="10">
    <location>
        <begin position="448"/>
        <end position="467"/>
    </location>
</feature>
<dbReference type="PROSITE" id="PS00154">
    <property type="entry name" value="ATPASE_E1_E2"/>
    <property type="match status" value="1"/>
</dbReference>
<feature type="transmembrane region" description="Helical" evidence="10">
    <location>
        <begin position="275"/>
        <end position="294"/>
    </location>
</feature>
<dbReference type="SFLD" id="SFLDF00027">
    <property type="entry name" value="p-type_atpase"/>
    <property type="match status" value="1"/>
</dbReference>
<dbReference type="PANTHER" id="PTHR43520:SF19">
    <property type="entry name" value="COPPER-TRANSPORTING ATPASE PAA2, CHLOROPLASTIC"/>
    <property type="match status" value="1"/>
</dbReference>
<keyword evidence="7" id="KW-1278">Translocase</keyword>
<dbReference type="InterPro" id="IPR023298">
    <property type="entry name" value="ATPase_P-typ_TM_dom_sf"/>
</dbReference>
<dbReference type="PRINTS" id="PR00120">
    <property type="entry name" value="HATPASE"/>
</dbReference>
<dbReference type="InterPro" id="IPR001757">
    <property type="entry name" value="P_typ_ATPase"/>
</dbReference>
<dbReference type="InterPro" id="IPR018303">
    <property type="entry name" value="ATPase_P-typ_P_site"/>
</dbReference>
<evidence type="ECO:0000256" key="3">
    <source>
        <dbReference type="ARBA" id="ARBA00022692"/>
    </source>
</evidence>
<dbReference type="PANTHER" id="PTHR43520">
    <property type="entry name" value="ATP7, ISOFORM B"/>
    <property type="match status" value="1"/>
</dbReference>
<dbReference type="Pfam" id="PF00702">
    <property type="entry name" value="Hydrolase"/>
    <property type="match status" value="1"/>
</dbReference>
<reference evidence="13 14" key="1">
    <citation type="journal article" date="2024" name="Nat. Commun.">
        <title>Phylogenomics reveals the evolutionary origins of lichenization in chlorophyte algae.</title>
        <authorList>
            <person name="Puginier C."/>
            <person name="Libourel C."/>
            <person name="Otte J."/>
            <person name="Skaloud P."/>
            <person name="Haon M."/>
            <person name="Grisel S."/>
            <person name="Petersen M."/>
            <person name="Berrin J.G."/>
            <person name="Delaux P.M."/>
            <person name="Dal Grande F."/>
            <person name="Keller J."/>
        </authorList>
    </citation>
    <scope>NUCLEOTIDE SEQUENCE [LARGE SCALE GENOMIC DNA]</scope>
    <source>
        <strain evidence="13 14">SAG 216-7</strain>
    </source>
</reference>
<dbReference type="Gene3D" id="3.40.50.1000">
    <property type="entry name" value="HAD superfamily/HAD-like"/>
    <property type="match status" value="1"/>
</dbReference>
<dbReference type="Proteomes" id="UP001491310">
    <property type="component" value="Unassembled WGS sequence"/>
</dbReference>
<keyword evidence="9 10" id="KW-0472">Membrane</keyword>